<dbReference type="RefSeq" id="WP_041500818.1">
    <property type="nucleotide sequence ID" value="NZ_BJDV01000012.1"/>
</dbReference>
<dbReference type="Proteomes" id="UP000061546">
    <property type="component" value="Chromosome"/>
</dbReference>
<dbReference type="EMBL" id="CP012559">
    <property type="protein sequence ID" value="ALB28644.1"/>
    <property type="molecule type" value="Genomic_DNA"/>
</dbReference>
<reference evidence="1 2" key="1">
    <citation type="submission" date="2015-08" db="EMBL/GenBank/DDBJ databases">
        <title>Genomic sequence of Lactobacillus heilongjiangensis DSM 28069, isolated from Chinese traditional pickle.</title>
        <authorList>
            <person name="Jiang X."/>
            <person name="Zheng B."/>
            <person name="Cheng H."/>
        </authorList>
    </citation>
    <scope>NUCLEOTIDE SEQUENCE [LARGE SCALE GENOMIC DNA]</scope>
    <source>
        <strain evidence="1 2">DSM 28069</strain>
    </source>
</reference>
<dbReference type="KEGG" id="lhi:JP39_04315"/>
<dbReference type="PANTHER" id="PTHR37816">
    <property type="entry name" value="YALI0E33011P"/>
    <property type="match status" value="1"/>
</dbReference>
<evidence type="ECO:0000313" key="2">
    <source>
        <dbReference type="Proteomes" id="UP000061546"/>
    </source>
</evidence>
<dbReference type="Gene3D" id="3.40.50.300">
    <property type="entry name" value="P-loop containing nucleotide triphosphate hydrolases"/>
    <property type="match status" value="1"/>
</dbReference>
<dbReference type="STRING" id="1074467.JP39_04315"/>
<dbReference type="AlphaFoldDB" id="A0A0K2LBH4"/>
<accession>A0A0K2LBH4</accession>
<sequence>MHIIVVGNSGTGKSTLSKKIARITDYPLLHLDSLWHTTDYSDNAKVWFDQQQKLFMNQKNWIIDGNYSRNMNLRVPQADIIIWLKVSKLKSLFRVLKRSLLWRIDKGSRMEMPEQFSEHLDSDYFEFLKMILSYDNERLLGLIEKYKKDDAQVIIITNSRSKRRFMKSIAKL</sequence>
<proteinExistence type="predicted"/>
<dbReference type="OrthoDB" id="1201990at2"/>
<gene>
    <name evidence="1" type="ORF">JP39_04315</name>
</gene>
<name>A0A0K2LBH4_9LACO</name>
<keyword evidence="2" id="KW-1185">Reference proteome</keyword>
<dbReference type="InterPro" id="IPR052922">
    <property type="entry name" value="Cytidylate_Kinase-2"/>
</dbReference>
<dbReference type="PANTHER" id="PTHR37816:SF3">
    <property type="entry name" value="MODULATES DNA TOPOLOGY"/>
    <property type="match status" value="1"/>
</dbReference>
<dbReference type="SUPFAM" id="SSF52540">
    <property type="entry name" value="P-loop containing nucleoside triphosphate hydrolases"/>
    <property type="match status" value="1"/>
</dbReference>
<evidence type="ECO:0000313" key="1">
    <source>
        <dbReference type="EMBL" id="ALB28644.1"/>
    </source>
</evidence>
<protein>
    <submittedName>
        <fullName evidence="1">Topology modulation protein</fullName>
    </submittedName>
</protein>
<dbReference type="InterPro" id="IPR027417">
    <property type="entry name" value="P-loop_NTPase"/>
</dbReference>
<organism evidence="1 2">
    <name type="scientific">Companilactobacillus heilongjiangensis</name>
    <dbReference type="NCBI Taxonomy" id="1074467"/>
    <lineage>
        <taxon>Bacteria</taxon>
        <taxon>Bacillati</taxon>
        <taxon>Bacillota</taxon>
        <taxon>Bacilli</taxon>
        <taxon>Lactobacillales</taxon>
        <taxon>Lactobacillaceae</taxon>
        <taxon>Companilactobacillus</taxon>
    </lineage>
</organism>